<accession>A0A1Y3AV91</accession>
<dbReference type="Gene3D" id="1.10.10.10">
    <property type="entry name" value="Winged helix-like DNA-binding domain superfamily/Winged helix DNA-binding domain"/>
    <property type="match status" value="1"/>
</dbReference>
<dbReference type="FunFam" id="1.10.3380.10:FF:000002">
    <property type="entry name" value="Activating signal cointegrator 1 complex subunit 3"/>
    <property type="match status" value="1"/>
</dbReference>
<dbReference type="SUPFAM" id="SSF158702">
    <property type="entry name" value="Sec63 N-terminal domain-like"/>
    <property type="match status" value="1"/>
</dbReference>
<dbReference type="EMBL" id="MUJZ01060257">
    <property type="protein sequence ID" value="OTF71583.1"/>
    <property type="molecule type" value="Genomic_DNA"/>
</dbReference>
<comment type="caution">
    <text evidence="9">The sequence shown here is derived from an EMBL/GenBank/DDBJ whole genome shotgun (WGS) entry which is preliminary data.</text>
</comment>
<evidence type="ECO:0000259" key="8">
    <source>
        <dbReference type="SMART" id="SM00973"/>
    </source>
</evidence>
<comment type="subcellular location">
    <subcellularLocation>
        <location evidence="2">Endoplasmic reticulum</location>
    </subcellularLocation>
    <subcellularLocation>
        <location evidence="1">Membrane</location>
        <topology evidence="1">Multi-pass membrane protein</topology>
    </subcellularLocation>
</comment>
<keyword evidence="5" id="KW-1133">Transmembrane helix</keyword>
<evidence type="ECO:0000256" key="2">
    <source>
        <dbReference type="ARBA" id="ARBA00004240"/>
    </source>
</evidence>
<dbReference type="OrthoDB" id="5575at2759"/>
<dbReference type="InterPro" id="IPR036388">
    <property type="entry name" value="WH-like_DNA-bd_sf"/>
</dbReference>
<dbReference type="SMART" id="SM00973">
    <property type="entry name" value="Sec63"/>
    <property type="match status" value="1"/>
</dbReference>
<keyword evidence="4" id="KW-0256">Endoplasmic reticulum</keyword>
<evidence type="ECO:0000256" key="1">
    <source>
        <dbReference type="ARBA" id="ARBA00004141"/>
    </source>
</evidence>
<keyword evidence="3" id="KW-0812">Transmembrane</keyword>
<keyword evidence="7" id="KW-0143">Chaperone</keyword>
<evidence type="ECO:0000256" key="5">
    <source>
        <dbReference type="ARBA" id="ARBA00022989"/>
    </source>
</evidence>
<evidence type="ECO:0000256" key="7">
    <source>
        <dbReference type="ARBA" id="ARBA00023186"/>
    </source>
</evidence>
<dbReference type="GO" id="GO:0016020">
    <property type="term" value="C:membrane"/>
    <property type="evidence" value="ECO:0007669"/>
    <property type="project" value="UniProtKB-SubCell"/>
</dbReference>
<reference evidence="9 10" key="1">
    <citation type="submission" date="2017-03" db="EMBL/GenBank/DDBJ databases">
        <title>Genome Survey of Euroglyphus maynei.</title>
        <authorList>
            <person name="Arlian L.G."/>
            <person name="Morgan M.S."/>
            <person name="Rider S.D."/>
        </authorList>
    </citation>
    <scope>NUCLEOTIDE SEQUENCE [LARGE SCALE GENOMIC DNA]</scope>
    <source>
        <strain evidence="9">Arlian Lab</strain>
        <tissue evidence="9">Whole body</tissue>
    </source>
</reference>
<evidence type="ECO:0000313" key="9">
    <source>
        <dbReference type="EMBL" id="OTF71583.1"/>
    </source>
</evidence>
<dbReference type="GO" id="GO:0043138">
    <property type="term" value="F:3'-5' DNA helicase activity"/>
    <property type="evidence" value="ECO:0007669"/>
    <property type="project" value="TreeGrafter"/>
</dbReference>
<evidence type="ECO:0000256" key="4">
    <source>
        <dbReference type="ARBA" id="ARBA00022824"/>
    </source>
</evidence>
<dbReference type="GO" id="GO:0003723">
    <property type="term" value="F:RNA binding"/>
    <property type="evidence" value="ECO:0007669"/>
    <property type="project" value="TreeGrafter"/>
</dbReference>
<dbReference type="InterPro" id="IPR014756">
    <property type="entry name" value="Ig_E-set"/>
</dbReference>
<evidence type="ECO:0000256" key="6">
    <source>
        <dbReference type="ARBA" id="ARBA00023136"/>
    </source>
</evidence>
<feature type="domain" description="SEC63" evidence="8">
    <location>
        <begin position="89"/>
        <end position="501"/>
    </location>
</feature>
<keyword evidence="10" id="KW-1185">Reference proteome</keyword>
<name>A0A1Y3AV91_EURMA</name>
<dbReference type="InterPro" id="IPR035892">
    <property type="entry name" value="C2_domain_sf"/>
</dbReference>
<proteinExistence type="predicted"/>
<dbReference type="GO" id="GO:0005634">
    <property type="term" value="C:nucleus"/>
    <property type="evidence" value="ECO:0007669"/>
    <property type="project" value="TreeGrafter"/>
</dbReference>
<dbReference type="AlphaFoldDB" id="A0A1Y3AV91"/>
<dbReference type="InterPro" id="IPR004179">
    <property type="entry name" value="Sec63-dom"/>
</dbReference>
<dbReference type="PANTHER" id="PTHR24075">
    <property type="entry name" value="SEC63 DOMAIN-CONTAINING"/>
    <property type="match status" value="1"/>
</dbReference>
<keyword evidence="6" id="KW-0472">Membrane</keyword>
<organism evidence="9 10">
    <name type="scientific">Euroglyphus maynei</name>
    <name type="common">Mayne's house dust mite</name>
    <dbReference type="NCBI Taxonomy" id="6958"/>
    <lineage>
        <taxon>Eukaryota</taxon>
        <taxon>Metazoa</taxon>
        <taxon>Ecdysozoa</taxon>
        <taxon>Arthropoda</taxon>
        <taxon>Chelicerata</taxon>
        <taxon>Arachnida</taxon>
        <taxon>Acari</taxon>
        <taxon>Acariformes</taxon>
        <taxon>Sarcoptiformes</taxon>
        <taxon>Astigmata</taxon>
        <taxon>Psoroptidia</taxon>
        <taxon>Analgoidea</taxon>
        <taxon>Pyroglyphidae</taxon>
        <taxon>Pyroglyphinae</taxon>
        <taxon>Euroglyphus</taxon>
    </lineage>
</organism>
<dbReference type="Proteomes" id="UP000194236">
    <property type="component" value="Unassembled WGS sequence"/>
</dbReference>
<evidence type="ECO:0000313" key="10">
    <source>
        <dbReference type="Proteomes" id="UP000194236"/>
    </source>
</evidence>
<evidence type="ECO:0000256" key="3">
    <source>
        <dbReference type="ARBA" id="ARBA00022692"/>
    </source>
</evidence>
<dbReference type="PANTHER" id="PTHR24075:SF6">
    <property type="entry name" value="ACTIVATING SIGNAL COINTEGRATOR 1 COMPLEX SUBUNIT 3"/>
    <property type="match status" value="1"/>
</dbReference>
<dbReference type="Pfam" id="PF02889">
    <property type="entry name" value="Sec63"/>
    <property type="match status" value="1"/>
</dbReference>
<dbReference type="FunFam" id="2.60.40.150:FF:000113">
    <property type="entry name" value="activating signal cointegrator 1 complex subunit 3"/>
    <property type="match status" value="1"/>
</dbReference>
<sequence length="504" mass="58324">MEFLSSTYLYHRIIKNPSYYGVDLGELSEHQLNDDLAINTVVIKFLSTFIDQCVQLLIDNYCIRAIDETDRSPEKYAKDDCLVNQVLLPTPLGKIASYYYLSYKTIRLFQDRLCPSDYETAGKPQFTYYKTSEILDLLTMATEYVALPVRHNEELLNAQLAKICPFKMERRSMDSPHTKANLLLQAHCSRSPFPIVDYYTDLKTVLDQVLRIFQAMIDISALNGSLPTTINIINLQQSIIQASWQNSNQLLLLLETDHKSTTSEFIDDDLNDASEYYQSRQHQMDAAIADVRQLPKEICSLPVLLNFLQQNSYSNKRNDPKLFKAFTDLFAEYSIHHAILSRLFKSLTQLPLINVEKITIHKIVDEDADSEQWLPQEISKENTFISRRDVEWLQVQPSSDYCICCHLNRMSFSSNQNSKGQRAYCPSFPKPKSESWYLILGCEEESELIAITRLPCIQPYSTQVNLRFRTPDIESSKRIFFTLYLLSDCYIGLDQQYNIPLQVN</sequence>
<dbReference type="Gene3D" id="1.10.3380.10">
    <property type="entry name" value="Sec63 N-terminal domain-like domain"/>
    <property type="match status" value="1"/>
</dbReference>
<gene>
    <name evidence="9" type="ORF">BLA29_003853</name>
</gene>
<dbReference type="SUPFAM" id="SSF81296">
    <property type="entry name" value="E set domains"/>
    <property type="match status" value="1"/>
</dbReference>
<protein>
    <recommendedName>
        <fullName evidence="8">SEC63 domain-containing protein</fullName>
    </recommendedName>
</protein>
<dbReference type="GO" id="GO:0005783">
    <property type="term" value="C:endoplasmic reticulum"/>
    <property type="evidence" value="ECO:0007669"/>
    <property type="project" value="UniProtKB-SubCell"/>
</dbReference>
<dbReference type="Gene3D" id="2.60.40.150">
    <property type="entry name" value="C2 domain"/>
    <property type="match status" value="1"/>
</dbReference>